<evidence type="ECO:0000256" key="4">
    <source>
        <dbReference type="ARBA" id="ARBA00023015"/>
    </source>
</evidence>
<dbReference type="EMBL" id="JADGJQ010000115">
    <property type="protein sequence ID" value="KAJ3168762.1"/>
    <property type="molecule type" value="Genomic_DNA"/>
</dbReference>
<dbReference type="GO" id="GO:0005634">
    <property type="term" value="C:nucleus"/>
    <property type="evidence" value="ECO:0007669"/>
    <property type="project" value="UniProtKB-SubCell"/>
</dbReference>
<accession>A0AAD5TE61</accession>
<dbReference type="InterPro" id="IPR024145">
    <property type="entry name" value="His_deAcase_SAP30/SAP30L"/>
</dbReference>
<comment type="similarity">
    <text evidence="2">Belongs to the SAP30 family.</text>
</comment>
<dbReference type="AlphaFoldDB" id="A0AAD5TE61"/>
<feature type="domain" description="Histone deacetylase complex subunit SAP30 Sin3 binding" evidence="8">
    <location>
        <begin position="90"/>
        <end position="144"/>
    </location>
</feature>
<evidence type="ECO:0000256" key="2">
    <source>
        <dbReference type="ARBA" id="ARBA00006283"/>
    </source>
</evidence>
<dbReference type="Proteomes" id="UP001212152">
    <property type="component" value="Unassembled WGS sequence"/>
</dbReference>
<evidence type="ECO:0000313" key="9">
    <source>
        <dbReference type="EMBL" id="KAJ3168762.1"/>
    </source>
</evidence>
<dbReference type="InterPro" id="IPR038291">
    <property type="entry name" value="SAP30_C_sf"/>
</dbReference>
<proteinExistence type="inferred from homology"/>
<feature type="compositionally biased region" description="Low complexity" evidence="7">
    <location>
        <begin position="9"/>
        <end position="53"/>
    </location>
</feature>
<protein>
    <recommendedName>
        <fullName evidence="8">Histone deacetylase complex subunit SAP30 Sin3 binding domain-containing protein</fullName>
    </recommendedName>
</protein>
<dbReference type="Pfam" id="PF13867">
    <property type="entry name" value="SAP30_Sin3_bdg"/>
    <property type="match status" value="1"/>
</dbReference>
<keyword evidence="6" id="KW-0539">Nucleus</keyword>
<dbReference type="Gene3D" id="6.10.160.20">
    <property type="match status" value="1"/>
</dbReference>
<comment type="subcellular location">
    <subcellularLocation>
        <location evidence="1">Nucleus</location>
    </subcellularLocation>
</comment>
<evidence type="ECO:0000256" key="6">
    <source>
        <dbReference type="ARBA" id="ARBA00023242"/>
    </source>
</evidence>
<feature type="region of interest" description="Disordered" evidence="7">
    <location>
        <begin position="1"/>
        <end position="65"/>
    </location>
</feature>
<comment type="caution">
    <text evidence="9">The sequence shown here is derived from an EMBL/GenBank/DDBJ whole genome shotgun (WGS) entry which is preliminary data.</text>
</comment>
<keyword evidence="5" id="KW-0804">Transcription</keyword>
<name>A0AAD5TE61_9FUNG</name>
<organism evidence="9 10">
    <name type="scientific">Geranomyces variabilis</name>
    <dbReference type="NCBI Taxonomy" id="109894"/>
    <lineage>
        <taxon>Eukaryota</taxon>
        <taxon>Fungi</taxon>
        <taxon>Fungi incertae sedis</taxon>
        <taxon>Chytridiomycota</taxon>
        <taxon>Chytridiomycota incertae sedis</taxon>
        <taxon>Chytridiomycetes</taxon>
        <taxon>Spizellomycetales</taxon>
        <taxon>Powellomycetaceae</taxon>
        <taxon>Geranomyces</taxon>
    </lineage>
</organism>
<sequence>MNPSKLKNAGSSGAHAVATTSSSSAAAHSSSHASQPVAASSATATTTTTTKKSAGGGGGGRSTAFKAAVGKKGDIDYVSQVDFSTMEDRVLKRYSRTFKLRRNKSSRERERETRDDLVGAVTRHFNSHEVNEKDTITFFIYTLKNQENVFKLPAKPPIASN</sequence>
<evidence type="ECO:0000256" key="7">
    <source>
        <dbReference type="SAM" id="MobiDB-lite"/>
    </source>
</evidence>
<evidence type="ECO:0000256" key="1">
    <source>
        <dbReference type="ARBA" id="ARBA00004123"/>
    </source>
</evidence>
<evidence type="ECO:0000259" key="8">
    <source>
        <dbReference type="Pfam" id="PF13867"/>
    </source>
</evidence>
<dbReference type="InterPro" id="IPR025718">
    <property type="entry name" value="SAP30_Sin3-bd"/>
</dbReference>
<evidence type="ECO:0000313" key="10">
    <source>
        <dbReference type="Proteomes" id="UP001212152"/>
    </source>
</evidence>
<reference evidence="9" key="1">
    <citation type="submission" date="2020-05" db="EMBL/GenBank/DDBJ databases">
        <title>Phylogenomic resolution of chytrid fungi.</title>
        <authorList>
            <person name="Stajich J.E."/>
            <person name="Amses K."/>
            <person name="Simmons R."/>
            <person name="Seto K."/>
            <person name="Myers J."/>
            <person name="Bonds A."/>
            <person name="Quandt C.A."/>
            <person name="Barry K."/>
            <person name="Liu P."/>
            <person name="Grigoriev I."/>
            <person name="Longcore J.E."/>
            <person name="James T.Y."/>
        </authorList>
    </citation>
    <scope>NUCLEOTIDE SEQUENCE</scope>
    <source>
        <strain evidence="9">JEL0379</strain>
    </source>
</reference>
<gene>
    <name evidence="9" type="ORF">HDU87_000921</name>
</gene>
<keyword evidence="10" id="KW-1185">Reference proteome</keyword>
<dbReference type="PANTHER" id="PTHR13286">
    <property type="entry name" value="SAP30"/>
    <property type="match status" value="1"/>
</dbReference>
<keyword evidence="3" id="KW-0678">Repressor</keyword>
<keyword evidence="4" id="KW-0805">Transcription regulation</keyword>
<evidence type="ECO:0000256" key="5">
    <source>
        <dbReference type="ARBA" id="ARBA00023163"/>
    </source>
</evidence>
<evidence type="ECO:0000256" key="3">
    <source>
        <dbReference type="ARBA" id="ARBA00022491"/>
    </source>
</evidence>